<reference evidence="3" key="1">
    <citation type="journal article" date="2021" name="IMA Fungus">
        <title>Genomic characterization of three marine fungi, including Emericellopsis atlantica sp. nov. with signatures of a generalist lifestyle and marine biomass degradation.</title>
        <authorList>
            <person name="Hagestad O.C."/>
            <person name="Hou L."/>
            <person name="Andersen J.H."/>
            <person name="Hansen E.H."/>
            <person name="Altermark B."/>
            <person name="Li C."/>
            <person name="Kuhnert E."/>
            <person name="Cox R.J."/>
            <person name="Crous P.W."/>
            <person name="Spatafora J.W."/>
            <person name="Lail K."/>
            <person name="Amirebrahimi M."/>
            <person name="Lipzen A."/>
            <person name="Pangilinan J."/>
            <person name="Andreopoulos W."/>
            <person name="Hayes R.D."/>
            <person name="Ng V."/>
            <person name="Grigoriev I.V."/>
            <person name="Jackson S.A."/>
            <person name="Sutton T.D.S."/>
            <person name="Dobson A.D.W."/>
            <person name="Rama T."/>
        </authorList>
    </citation>
    <scope>NUCLEOTIDE SEQUENCE</scope>
    <source>
        <strain evidence="3">TRa018bII</strain>
    </source>
</reference>
<keyword evidence="4" id="KW-1185">Reference proteome</keyword>
<accession>A0A9P7Y5J9</accession>
<evidence type="ECO:0000313" key="4">
    <source>
        <dbReference type="Proteomes" id="UP000824998"/>
    </source>
</evidence>
<proteinExistence type="predicted"/>
<organism evidence="3 4">
    <name type="scientific">Amylocarpus encephaloides</name>
    <dbReference type="NCBI Taxonomy" id="45428"/>
    <lineage>
        <taxon>Eukaryota</taxon>
        <taxon>Fungi</taxon>
        <taxon>Dikarya</taxon>
        <taxon>Ascomycota</taxon>
        <taxon>Pezizomycotina</taxon>
        <taxon>Leotiomycetes</taxon>
        <taxon>Helotiales</taxon>
        <taxon>Helotiales incertae sedis</taxon>
        <taxon>Amylocarpus</taxon>
    </lineage>
</organism>
<evidence type="ECO:0000256" key="2">
    <source>
        <dbReference type="ARBA" id="ARBA00023043"/>
    </source>
</evidence>
<evidence type="ECO:0000256" key="1">
    <source>
        <dbReference type="ARBA" id="ARBA00022737"/>
    </source>
</evidence>
<keyword evidence="1" id="KW-0677">Repeat</keyword>
<dbReference type="OrthoDB" id="3918771at2759"/>
<keyword evidence="2" id="KW-0040">ANK repeat</keyword>
<sequence length="239" mass="25911">MGWIELIQMIPKLEGIINYFSNAPNSFGTLLAAAMFGAQADLVVFLIKHGASAQSHSGAKGSFFEGFNPLHFLFLLEERDINSIANLLVAHGADPNGLMESAPAISTFLVPHFPLHVCGSPLDVATRHGNFTAVKPLLDHGADPLRVCPATSIMTIRQPLHVAVALLQFEIVGDILEHLKGGDKELLGGRSMILTWLLTGPNWKCAAIKTLEVCILHGLSIDDRDELGRTPLMWSCMRG</sequence>
<dbReference type="PANTHER" id="PTHR24134:SF9">
    <property type="entry name" value="ANKYRIN REPEAT AND SOCS BOX PROTEIN 8"/>
    <property type="match status" value="1"/>
</dbReference>
<name>A0A9P7Y5J9_9HELO</name>
<dbReference type="InterPro" id="IPR036770">
    <property type="entry name" value="Ankyrin_rpt-contain_sf"/>
</dbReference>
<dbReference type="SUPFAM" id="SSF48403">
    <property type="entry name" value="Ankyrin repeat"/>
    <property type="match status" value="1"/>
</dbReference>
<dbReference type="PANTHER" id="PTHR24134">
    <property type="entry name" value="ANKYRIN REPEAT-CONTAINING PROTEIN DDB_G0279043"/>
    <property type="match status" value="1"/>
</dbReference>
<dbReference type="EMBL" id="MU252063">
    <property type="protein sequence ID" value="KAG9228128.1"/>
    <property type="molecule type" value="Genomic_DNA"/>
</dbReference>
<protein>
    <submittedName>
        <fullName evidence="3">Ankyrin repeat-containing domain protein</fullName>
    </submittedName>
</protein>
<dbReference type="AlphaFoldDB" id="A0A9P7Y5J9"/>
<dbReference type="Proteomes" id="UP000824998">
    <property type="component" value="Unassembled WGS sequence"/>
</dbReference>
<evidence type="ECO:0000313" key="3">
    <source>
        <dbReference type="EMBL" id="KAG9228128.1"/>
    </source>
</evidence>
<gene>
    <name evidence="3" type="ORF">BJ875DRAFT_478309</name>
</gene>
<comment type="caution">
    <text evidence="3">The sequence shown here is derived from an EMBL/GenBank/DDBJ whole genome shotgun (WGS) entry which is preliminary data.</text>
</comment>
<dbReference type="Gene3D" id="1.25.40.20">
    <property type="entry name" value="Ankyrin repeat-containing domain"/>
    <property type="match status" value="1"/>
</dbReference>